<dbReference type="Pfam" id="PF04773">
    <property type="entry name" value="FecR"/>
    <property type="match status" value="1"/>
</dbReference>
<dbReference type="InterPro" id="IPR006860">
    <property type="entry name" value="FecR"/>
</dbReference>
<evidence type="ECO:0000313" key="5">
    <source>
        <dbReference type="Proteomes" id="UP001500459"/>
    </source>
</evidence>
<proteinExistence type="predicted"/>
<dbReference type="Proteomes" id="UP001500459">
    <property type="component" value="Unassembled WGS sequence"/>
</dbReference>
<dbReference type="Gene3D" id="2.60.120.1440">
    <property type="match status" value="1"/>
</dbReference>
<dbReference type="Pfam" id="PF16344">
    <property type="entry name" value="FecR_C"/>
    <property type="match status" value="1"/>
</dbReference>
<keyword evidence="1" id="KW-1133">Transmembrane helix</keyword>
<organism evidence="4 5">
    <name type="scientific">Aquimarina addita</name>
    <dbReference type="NCBI Taxonomy" id="870485"/>
    <lineage>
        <taxon>Bacteria</taxon>
        <taxon>Pseudomonadati</taxon>
        <taxon>Bacteroidota</taxon>
        <taxon>Flavobacteriia</taxon>
        <taxon>Flavobacteriales</taxon>
        <taxon>Flavobacteriaceae</taxon>
        <taxon>Aquimarina</taxon>
    </lineage>
</organism>
<comment type="caution">
    <text evidence="4">The sequence shown here is derived from an EMBL/GenBank/DDBJ whole genome shotgun (WGS) entry which is preliminary data.</text>
</comment>
<sequence>MLTKIQKYLQGEATSKEIEEIEEWIASNPEHKKTFKEQVRLSEYISQDTSPEFDTDTAFRKVEAITKAKRKEDKRAFQWFAIAACLLLVLGSSLFWKFMVIGISSDNDQPIVKNEFPSQENNEILLKLADGTIKVLKNNTADSITNSDGTVIGRQQQNIISFELQEDVINENLVYNEIIVPKGKIFTLVLSDGSKIWLNAESTFRFPQKFLTTEKVREVALTGEAYFEVTTNKKQPFIVTTAQMDITVLGTRFNVSSYQEDQDMKTTLVEGSVVVAARESRIQQKLIPGDQASLNSNTKKIIKRRVNAQDYIAWVDNRLIFDDETFTEICRKIERTYNVTIKIEYEAMAQKRFTGEFDIENIADMLTTFSISKPFDFTIQDKIITIKEKK</sequence>
<name>A0ABP6UJ99_9FLAO</name>
<accession>A0ABP6UJ99</accession>
<evidence type="ECO:0000313" key="4">
    <source>
        <dbReference type="EMBL" id="GAA3509556.1"/>
    </source>
</evidence>
<feature type="domain" description="FecR protein" evidence="2">
    <location>
        <begin position="178"/>
        <end position="273"/>
    </location>
</feature>
<feature type="transmembrane region" description="Helical" evidence="1">
    <location>
        <begin position="76"/>
        <end position="96"/>
    </location>
</feature>
<evidence type="ECO:0000256" key="1">
    <source>
        <dbReference type="SAM" id="Phobius"/>
    </source>
</evidence>
<keyword evidence="1" id="KW-0812">Transmembrane</keyword>
<reference evidence="5" key="1">
    <citation type="journal article" date="2019" name="Int. J. Syst. Evol. Microbiol.">
        <title>The Global Catalogue of Microorganisms (GCM) 10K type strain sequencing project: providing services to taxonomists for standard genome sequencing and annotation.</title>
        <authorList>
            <consortium name="The Broad Institute Genomics Platform"/>
            <consortium name="The Broad Institute Genome Sequencing Center for Infectious Disease"/>
            <person name="Wu L."/>
            <person name="Ma J."/>
        </authorList>
    </citation>
    <scope>NUCLEOTIDE SEQUENCE [LARGE SCALE GENOMIC DNA]</scope>
    <source>
        <strain evidence="5">JCM 17106</strain>
    </source>
</reference>
<keyword evidence="5" id="KW-1185">Reference proteome</keyword>
<protein>
    <submittedName>
        <fullName evidence="4">FecR family protein</fullName>
    </submittedName>
</protein>
<feature type="domain" description="Protein FecR C-terminal" evidence="3">
    <location>
        <begin position="318"/>
        <end position="386"/>
    </location>
</feature>
<dbReference type="InterPro" id="IPR012373">
    <property type="entry name" value="Ferrdict_sens_TM"/>
</dbReference>
<gene>
    <name evidence="4" type="ORF">GCM10022393_22660</name>
</gene>
<dbReference type="InterPro" id="IPR032508">
    <property type="entry name" value="FecR_C"/>
</dbReference>
<dbReference type="Gene3D" id="3.55.50.30">
    <property type="match status" value="1"/>
</dbReference>
<dbReference type="RefSeq" id="WP_344927458.1">
    <property type="nucleotide sequence ID" value="NZ_BAABCW010000008.1"/>
</dbReference>
<dbReference type="PANTHER" id="PTHR30273:SF2">
    <property type="entry name" value="PROTEIN FECR"/>
    <property type="match status" value="1"/>
</dbReference>
<dbReference type="EMBL" id="BAABCW010000008">
    <property type="protein sequence ID" value="GAA3509556.1"/>
    <property type="molecule type" value="Genomic_DNA"/>
</dbReference>
<evidence type="ECO:0000259" key="3">
    <source>
        <dbReference type="Pfam" id="PF16344"/>
    </source>
</evidence>
<keyword evidence="1" id="KW-0472">Membrane</keyword>
<dbReference type="PANTHER" id="PTHR30273">
    <property type="entry name" value="PERIPLASMIC SIGNAL SENSOR AND SIGMA FACTOR ACTIVATOR FECR-RELATED"/>
    <property type="match status" value="1"/>
</dbReference>
<evidence type="ECO:0000259" key="2">
    <source>
        <dbReference type="Pfam" id="PF04773"/>
    </source>
</evidence>